<dbReference type="InterPro" id="IPR001296">
    <property type="entry name" value="Glyco_trans_1"/>
</dbReference>
<gene>
    <name evidence="3" type="ORF">Leucomu_01655</name>
</gene>
<protein>
    <submittedName>
        <fullName evidence="3">Glycosyltransferase</fullName>
    </submittedName>
</protein>
<dbReference type="PANTHER" id="PTHR12526">
    <property type="entry name" value="GLYCOSYLTRANSFERASE"/>
    <property type="match status" value="1"/>
</dbReference>
<dbReference type="Pfam" id="PF00534">
    <property type="entry name" value="Glycos_transf_1"/>
    <property type="match status" value="1"/>
</dbReference>
<name>A0ABX5QCM2_9MICO</name>
<evidence type="ECO:0000259" key="2">
    <source>
        <dbReference type="Pfam" id="PF00534"/>
    </source>
</evidence>
<proteinExistence type="predicted"/>
<feature type="domain" description="Glycosyl transferase family 1" evidence="2">
    <location>
        <begin position="374"/>
        <end position="488"/>
    </location>
</feature>
<sequence>MNTIDRSPLFDIAAADEAAAAELTELQRAQLVAAANYHALRNPGARLELRVGIGEIAQMPALTDGSTVDGTAIAHGEPHRTVHARSLAVGSIQASPPDRPVIRWIRLGHRDATPATTEPPAPASIPRRVYRELERRAPVVLDTVRETIMRRRERAISGPLPRYPECRSAEESAPVIDAWPHAPAAPPADAPAAVLFGLHWLQTGGAERWAVESIQLAKDAGLLPVVVTDQNSVHPWLTRPELEGCVVVALSFREHLHRLDIALAHALLENFRFVGASLHHCQWLYLSLPWIKRHRPELPVADSLHIVEYLGGGYPGIAAQYDAFIDTHHAISPELVRWLTEVQGIDEGKIALAPLTTLTVDGTIGFEPRDPRAPFTVSFVGRLSRQKRPDVFLMLVHRLRKTGEPFHAIMHGDGEMRDIVDGLIDRFGLRGVIEQRYEDTPVSDTLGRTDLLVVTSINEGLTLTTFEAVAAGVPVLSADVGSQRTIVQGEMLAPRPARPFITAAARAVSRLAASEKLRELRWAEQRDRVAEFSDLQSAHQWMKETLAQWHA</sequence>
<dbReference type="SUPFAM" id="SSF53756">
    <property type="entry name" value="UDP-Glycosyltransferase/glycogen phosphorylase"/>
    <property type="match status" value="1"/>
</dbReference>
<dbReference type="EMBL" id="CP035037">
    <property type="protein sequence ID" value="QAB16808.1"/>
    <property type="molecule type" value="Genomic_DNA"/>
</dbReference>
<organism evidence="3 4">
    <name type="scientific">Leucobacter muris</name>
    <dbReference type="NCBI Taxonomy" id="1935379"/>
    <lineage>
        <taxon>Bacteria</taxon>
        <taxon>Bacillati</taxon>
        <taxon>Actinomycetota</taxon>
        <taxon>Actinomycetes</taxon>
        <taxon>Micrococcales</taxon>
        <taxon>Microbacteriaceae</taxon>
        <taxon>Leucobacter</taxon>
    </lineage>
</organism>
<dbReference type="Proteomes" id="UP000285768">
    <property type="component" value="Chromosome"/>
</dbReference>
<evidence type="ECO:0000313" key="3">
    <source>
        <dbReference type="EMBL" id="QAB16808.1"/>
    </source>
</evidence>
<evidence type="ECO:0000256" key="1">
    <source>
        <dbReference type="ARBA" id="ARBA00022679"/>
    </source>
</evidence>
<dbReference type="RefSeq" id="WP_128386136.1">
    <property type="nucleotide sequence ID" value="NZ_CP035037.1"/>
</dbReference>
<keyword evidence="4" id="KW-1185">Reference proteome</keyword>
<reference evidence="3 4" key="1">
    <citation type="submission" date="2019-01" db="EMBL/GenBank/DDBJ databases">
        <title>Leucobacter muris sp. nov. isolated from the nose of a laboratory mouse.</title>
        <authorList>
            <person name="Benga L."/>
            <person name="Sproeer C."/>
            <person name="Schumann P."/>
            <person name="Verbarg S."/>
            <person name="Bunk B."/>
            <person name="Engelhardt E."/>
            <person name="Benten P.M."/>
            <person name="Sager M."/>
        </authorList>
    </citation>
    <scope>NUCLEOTIDE SEQUENCE [LARGE SCALE GENOMIC DNA]</scope>
    <source>
        <strain evidence="3 4">DSM 101948</strain>
    </source>
</reference>
<evidence type="ECO:0000313" key="4">
    <source>
        <dbReference type="Proteomes" id="UP000285768"/>
    </source>
</evidence>
<dbReference type="Gene3D" id="3.40.50.2000">
    <property type="entry name" value="Glycogen Phosphorylase B"/>
    <property type="match status" value="2"/>
</dbReference>
<accession>A0ABX5QCM2</accession>
<keyword evidence="1" id="KW-0808">Transferase</keyword>